<feature type="region of interest" description="Disordered" evidence="1">
    <location>
        <begin position="156"/>
        <end position="179"/>
    </location>
</feature>
<evidence type="ECO:0000256" key="2">
    <source>
        <dbReference type="SAM" id="Phobius"/>
    </source>
</evidence>
<gene>
    <name evidence="4" type="ORF">EV193_102258</name>
</gene>
<evidence type="ECO:0000313" key="5">
    <source>
        <dbReference type="Proteomes" id="UP000294257"/>
    </source>
</evidence>
<feature type="transmembrane region" description="Helical" evidence="2">
    <location>
        <begin position="32"/>
        <end position="50"/>
    </location>
</feature>
<keyword evidence="2" id="KW-1133">Transmembrane helix</keyword>
<evidence type="ECO:0000259" key="3">
    <source>
        <dbReference type="Pfam" id="PF14317"/>
    </source>
</evidence>
<dbReference type="Pfam" id="PF14317">
    <property type="entry name" value="YcxB"/>
    <property type="match status" value="1"/>
</dbReference>
<dbReference type="RefSeq" id="WP_130343150.1">
    <property type="nucleotide sequence ID" value="NZ_SGWQ01000002.1"/>
</dbReference>
<comment type="caution">
    <text evidence="4">The sequence shown here is derived from an EMBL/GenBank/DDBJ whole genome shotgun (WGS) entry which is preliminary data.</text>
</comment>
<accession>A0A4Q7L199</accession>
<evidence type="ECO:0000256" key="1">
    <source>
        <dbReference type="SAM" id="MobiDB-lite"/>
    </source>
</evidence>
<dbReference type="AlphaFoldDB" id="A0A4Q7L199"/>
<sequence length="179" mass="19193">MEEREPIEFDWDPVPGDWGDALRATVRAYRWAPWYAGALAVMGIVLLFIGSPLAGGFGLIAAVVIAAMPVVQIHLAFKRNPVADRKVTGVADATALRMTTIDGTAHSDVEWTTVPGWLETSRTFVLRSQAGGLYPVPHRAFAGDKEREAFRELLRTAVGEPSSRGGGAAASPETPPEPA</sequence>
<keyword evidence="2" id="KW-0472">Membrane</keyword>
<proteinExistence type="predicted"/>
<organism evidence="4 5">
    <name type="scientific">Herbihabitans rhizosphaerae</name>
    <dbReference type="NCBI Taxonomy" id="1872711"/>
    <lineage>
        <taxon>Bacteria</taxon>
        <taxon>Bacillati</taxon>
        <taxon>Actinomycetota</taxon>
        <taxon>Actinomycetes</taxon>
        <taxon>Pseudonocardiales</taxon>
        <taxon>Pseudonocardiaceae</taxon>
        <taxon>Herbihabitans</taxon>
    </lineage>
</organism>
<keyword evidence="5" id="KW-1185">Reference proteome</keyword>
<protein>
    <submittedName>
        <fullName evidence="4">YcxB-like protein</fullName>
    </submittedName>
</protein>
<reference evidence="4 5" key="1">
    <citation type="submission" date="2019-02" db="EMBL/GenBank/DDBJ databases">
        <title>Genomic Encyclopedia of Type Strains, Phase IV (KMG-IV): sequencing the most valuable type-strain genomes for metagenomic binning, comparative biology and taxonomic classification.</title>
        <authorList>
            <person name="Goeker M."/>
        </authorList>
    </citation>
    <scope>NUCLEOTIDE SEQUENCE [LARGE SCALE GENOMIC DNA]</scope>
    <source>
        <strain evidence="4 5">DSM 101727</strain>
    </source>
</reference>
<dbReference type="Proteomes" id="UP000294257">
    <property type="component" value="Unassembled WGS sequence"/>
</dbReference>
<evidence type="ECO:0000313" key="4">
    <source>
        <dbReference type="EMBL" id="RZS43279.1"/>
    </source>
</evidence>
<feature type="domain" description="YcxB-like C-terminal" evidence="3">
    <location>
        <begin position="99"/>
        <end position="154"/>
    </location>
</feature>
<name>A0A4Q7L199_9PSEU</name>
<dbReference type="OrthoDB" id="3696167at2"/>
<keyword evidence="2" id="KW-0812">Transmembrane</keyword>
<dbReference type="EMBL" id="SGWQ01000002">
    <property type="protein sequence ID" value="RZS43279.1"/>
    <property type="molecule type" value="Genomic_DNA"/>
</dbReference>
<feature type="transmembrane region" description="Helical" evidence="2">
    <location>
        <begin position="56"/>
        <end position="77"/>
    </location>
</feature>
<dbReference type="InterPro" id="IPR025588">
    <property type="entry name" value="YcxB-like_C"/>
</dbReference>